<dbReference type="Proteomes" id="UP001642720">
    <property type="component" value="Unassembled WGS sequence"/>
</dbReference>
<reference evidence="1 2" key="1">
    <citation type="submission" date="2018-01" db="EMBL/GenBank/DDBJ databases">
        <title>Genome characterization of the sugarcane-associated fungus Trichoderma ghanense CCMA-1212 and their application in lignocelulose bioconversion.</title>
        <authorList>
            <person name="Steindorff A.S."/>
            <person name="Mendes T.D."/>
            <person name="Vilela E.S.D."/>
            <person name="Rodrigues D.S."/>
            <person name="Formighieri E.F."/>
            <person name="Melo I.S."/>
            <person name="Favaro L.C.L."/>
        </authorList>
    </citation>
    <scope>NUCLEOTIDE SEQUENCE [LARGE SCALE GENOMIC DNA]</scope>
    <source>
        <strain evidence="1 2">CCMA-1212</strain>
    </source>
</reference>
<dbReference type="GeneID" id="300578628"/>
<accession>A0ABY2GZJ3</accession>
<proteinExistence type="predicted"/>
<evidence type="ECO:0000313" key="2">
    <source>
        <dbReference type="Proteomes" id="UP001642720"/>
    </source>
</evidence>
<gene>
    <name evidence="1" type="ORF">CCMA1212_006995</name>
</gene>
<evidence type="ECO:0008006" key="3">
    <source>
        <dbReference type="Google" id="ProtNLM"/>
    </source>
</evidence>
<name>A0ABY2GZJ3_9HYPO</name>
<keyword evidence="2" id="KW-1185">Reference proteome</keyword>
<comment type="caution">
    <text evidence="1">The sequence shown here is derived from an EMBL/GenBank/DDBJ whole genome shotgun (WGS) entry which is preliminary data.</text>
</comment>
<organism evidence="1 2">
    <name type="scientific">Trichoderma ghanense</name>
    <dbReference type="NCBI Taxonomy" id="65468"/>
    <lineage>
        <taxon>Eukaryota</taxon>
        <taxon>Fungi</taxon>
        <taxon>Dikarya</taxon>
        <taxon>Ascomycota</taxon>
        <taxon>Pezizomycotina</taxon>
        <taxon>Sordariomycetes</taxon>
        <taxon>Hypocreomycetidae</taxon>
        <taxon>Hypocreales</taxon>
        <taxon>Hypocreaceae</taxon>
        <taxon>Trichoderma</taxon>
    </lineage>
</organism>
<sequence length="84" mass="9112">MRMNAGEPQCLCEPRRRSALRMRNAVSRGDSARTCDDPISLPRICCWCGSAAGKGGHGRASGERADARSNAHGTDYQKACRCWG</sequence>
<dbReference type="RefSeq" id="XP_073557603.1">
    <property type="nucleotide sequence ID" value="XM_073704178.1"/>
</dbReference>
<protein>
    <recommendedName>
        <fullName evidence="3">SSCRP protein</fullName>
    </recommendedName>
</protein>
<dbReference type="EMBL" id="PPTA01000009">
    <property type="protein sequence ID" value="TFB01402.1"/>
    <property type="molecule type" value="Genomic_DNA"/>
</dbReference>
<evidence type="ECO:0000313" key="1">
    <source>
        <dbReference type="EMBL" id="TFB01402.1"/>
    </source>
</evidence>